<proteinExistence type="predicted"/>
<protein>
    <recommendedName>
        <fullName evidence="4">RcnB family protein</fullName>
    </recommendedName>
</protein>
<keyword evidence="3" id="KW-1185">Reference proteome</keyword>
<evidence type="ECO:0008006" key="4">
    <source>
        <dbReference type="Google" id="ProtNLM"/>
    </source>
</evidence>
<evidence type="ECO:0000313" key="3">
    <source>
        <dbReference type="Proteomes" id="UP001156706"/>
    </source>
</evidence>
<feature type="chain" id="PRO_5046614944" description="RcnB family protein" evidence="1">
    <location>
        <begin position="20"/>
        <end position="137"/>
    </location>
</feature>
<dbReference type="EMBL" id="BSOG01000002">
    <property type="protein sequence ID" value="GLR13281.1"/>
    <property type="molecule type" value="Genomic_DNA"/>
</dbReference>
<dbReference type="Proteomes" id="UP001156706">
    <property type="component" value="Unassembled WGS sequence"/>
</dbReference>
<reference evidence="3" key="1">
    <citation type="journal article" date="2019" name="Int. J. Syst. Evol. Microbiol.">
        <title>The Global Catalogue of Microorganisms (GCM) 10K type strain sequencing project: providing services to taxonomists for standard genome sequencing and annotation.</title>
        <authorList>
            <consortium name="The Broad Institute Genomics Platform"/>
            <consortium name="The Broad Institute Genome Sequencing Center for Infectious Disease"/>
            <person name="Wu L."/>
            <person name="Ma J."/>
        </authorList>
    </citation>
    <scope>NUCLEOTIDE SEQUENCE [LARGE SCALE GENOMIC DNA]</scope>
    <source>
        <strain evidence="3">NBRC 110044</strain>
    </source>
</reference>
<feature type="signal peptide" evidence="1">
    <location>
        <begin position="1"/>
        <end position="19"/>
    </location>
</feature>
<evidence type="ECO:0000313" key="2">
    <source>
        <dbReference type="EMBL" id="GLR13281.1"/>
    </source>
</evidence>
<evidence type="ECO:0000256" key="1">
    <source>
        <dbReference type="SAM" id="SignalP"/>
    </source>
</evidence>
<keyword evidence="1" id="KW-0732">Signal</keyword>
<name>A0ABQ5YE82_9NEIS</name>
<accession>A0ABQ5YE82</accession>
<organism evidence="2 3">
    <name type="scientific">Chitinimonas prasina</name>
    <dbReference type="NCBI Taxonomy" id="1434937"/>
    <lineage>
        <taxon>Bacteria</taxon>
        <taxon>Pseudomonadati</taxon>
        <taxon>Pseudomonadota</taxon>
        <taxon>Betaproteobacteria</taxon>
        <taxon>Neisseriales</taxon>
        <taxon>Chitinibacteraceae</taxon>
        <taxon>Chitinimonas</taxon>
    </lineage>
</organism>
<comment type="caution">
    <text evidence="2">The sequence shown here is derived from an EMBL/GenBank/DDBJ whole genome shotgun (WGS) entry which is preliminary data.</text>
</comment>
<sequence length="137" mass="14583">MKVTTIAVALAVTCGLAQANEAQTQVPAIQAAQLPMLPMASGLPTGHGPAETGTPPVVGAINGPMQPKAWGEIRILGPSTSWVYTPYYAQLTVSDLWSIGWTSSFGWQALRDPSGNVWLARTSGLYIDYAIPLPRLY</sequence>
<gene>
    <name evidence="2" type="ORF">GCM10007907_20710</name>
</gene>